<feature type="signal peptide" evidence="9">
    <location>
        <begin position="1"/>
        <end position="17"/>
    </location>
</feature>
<evidence type="ECO:0000256" key="8">
    <source>
        <dbReference type="RuleBase" id="RU000414"/>
    </source>
</evidence>
<dbReference type="Pfam" id="PF02777">
    <property type="entry name" value="Sod_Fe_C"/>
    <property type="match status" value="1"/>
</dbReference>
<dbReference type="SUPFAM" id="SSF46609">
    <property type="entry name" value="Fe,Mn superoxide dismutase (SOD), N-terminal domain"/>
    <property type="match status" value="1"/>
</dbReference>
<proteinExistence type="inferred from homology"/>
<gene>
    <name evidence="12" type="ORF">QTG54_011431</name>
</gene>
<dbReference type="InterPro" id="IPR019833">
    <property type="entry name" value="Mn/Fe_SOD_BS"/>
</dbReference>
<evidence type="ECO:0000256" key="1">
    <source>
        <dbReference type="ARBA" id="ARBA00001962"/>
    </source>
</evidence>
<evidence type="ECO:0000256" key="3">
    <source>
        <dbReference type="ARBA" id="ARBA00011738"/>
    </source>
</evidence>
<comment type="catalytic activity">
    <reaction evidence="8">
        <text>2 superoxide + 2 H(+) = H2O2 + O2</text>
        <dbReference type="Rhea" id="RHEA:20696"/>
        <dbReference type="ChEBI" id="CHEBI:15378"/>
        <dbReference type="ChEBI" id="CHEBI:15379"/>
        <dbReference type="ChEBI" id="CHEBI:16240"/>
        <dbReference type="ChEBI" id="CHEBI:18421"/>
        <dbReference type="EC" id="1.15.1.1"/>
    </reaction>
</comment>
<sequence length="230" mass="25717">MQQIISLLSIFAVAAHAATYDLPPLPFGLSALKPMISKNTLQIHHGKHHAKYVDTLNSLVAGTHLENQPLETIIKESYKSNKSIFNNAAQAWNHSFYWQCMKAKGGGTPDESSHKQLCDKINASFGSYANFRKQFAEAANTAFGSGWAWLVSDRKGNLSVTKTIGAENPMVASGRLIPILTCDVWEHAYYLDYANLRPTYVDTFLEKLVNWEFVAENLERAMDSGRNWSC</sequence>
<accession>A0AAD8Y2B9</accession>
<dbReference type="FunFam" id="1.10.287.990:FF:000002">
    <property type="entry name" value="Superoxide dismutase"/>
    <property type="match status" value="1"/>
</dbReference>
<dbReference type="PROSITE" id="PS00088">
    <property type="entry name" value="SOD_MN"/>
    <property type="match status" value="1"/>
</dbReference>
<feature type="binding site" evidence="7">
    <location>
        <position position="187"/>
    </location>
    <ligand>
        <name>Mn(2+)</name>
        <dbReference type="ChEBI" id="CHEBI:29035"/>
    </ligand>
</feature>
<dbReference type="Pfam" id="PF00081">
    <property type="entry name" value="Sod_Fe_N"/>
    <property type="match status" value="1"/>
</dbReference>
<name>A0AAD8Y2B9_9STRA</name>
<reference evidence="12" key="1">
    <citation type="submission" date="2023-06" db="EMBL/GenBank/DDBJ databases">
        <title>Survivors Of The Sea: Transcriptome response of Skeletonema marinoi to long-term dormancy.</title>
        <authorList>
            <person name="Pinder M.I.M."/>
            <person name="Kourtchenko O."/>
            <person name="Robertson E.K."/>
            <person name="Larsson T."/>
            <person name="Maumus F."/>
            <person name="Osuna-Cruz C.M."/>
            <person name="Vancaester E."/>
            <person name="Stenow R."/>
            <person name="Vandepoele K."/>
            <person name="Ploug H."/>
            <person name="Bruchert V."/>
            <person name="Godhe A."/>
            <person name="Topel M."/>
        </authorList>
    </citation>
    <scope>NUCLEOTIDE SEQUENCE</scope>
    <source>
        <strain evidence="12">R05AC</strain>
    </source>
</reference>
<comment type="cofactor">
    <cofactor evidence="1">
        <name>Fe cation</name>
        <dbReference type="ChEBI" id="CHEBI:24875"/>
    </cofactor>
</comment>
<feature type="domain" description="Manganese/iron superoxide dismutase N-terminal" evidence="10">
    <location>
        <begin position="19"/>
        <end position="102"/>
    </location>
</feature>
<feature type="binding site" evidence="7">
    <location>
        <position position="183"/>
    </location>
    <ligand>
        <name>Mn(2+)</name>
        <dbReference type="ChEBI" id="CHEBI:29035"/>
    </ligand>
</feature>
<keyword evidence="13" id="KW-1185">Reference proteome</keyword>
<evidence type="ECO:0000259" key="10">
    <source>
        <dbReference type="Pfam" id="PF00081"/>
    </source>
</evidence>
<feature type="binding site" evidence="7">
    <location>
        <position position="44"/>
    </location>
    <ligand>
        <name>Mn(2+)</name>
        <dbReference type="ChEBI" id="CHEBI:29035"/>
    </ligand>
</feature>
<comment type="similarity">
    <text evidence="2 8">Belongs to the iron/manganese superoxide dismutase family.</text>
</comment>
<keyword evidence="4 7" id="KW-0479">Metal-binding</keyword>
<dbReference type="InterPro" id="IPR019832">
    <property type="entry name" value="Mn/Fe_SOD_C"/>
</dbReference>
<evidence type="ECO:0000256" key="9">
    <source>
        <dbReference type="SAM" id="SignalP"/>
    </source>
</evidence>
<keyword evidence="9" id="KW-0732">Signal</keyword>
<evidence type="ECO:0000313" key="13">
    <source>
        <dbReference type="Proteomes" id="UP001224775"/>
    </source>
</evidence>
<dbReference type="GO" id="GO:0004784">
    <property type="term" value="F:superoxide dismutase activity"/>
    <property type="evidence" value="ECO:0007669"/>
    <property type="project" value="UniProtKB-EC"/>
</dbReference>
<dbReference type="InterPro" id="IPR001189">
    <property type="entry name" value="Mn/Fe_SOD"/>
</dbReference>
<dbReference type="SUPFAM" id="SSF54719">
    <property type="entry name" value="Fe,Mn superoxide dismutase (SOD), C-terminal domain"/>
    <property type="match status" value="1"/>
</dbReference>
<comment type="function">
    <text evidence="8">Destroys radicals which are normally produced within the cells and which are toxic to biological systems.</text>
</comment>
<dbReference type="Gene3D" id="1.10.287.990">
    <property type="entry name" value="Fe,Mn superoxide dismutase (SOD) domain"/>
    <property type="match status" value="1"/>
</dbReference>
<evidence type="ECO:0000313" key="12">
    <source>
        <dbReference type="EMBL" id="KAK1738137.1"/>
    </source>
</evidence>
<evidence type="ECO:0000256" key="6">
    <source>
        <dbReference type="ARBA" id="ARBA00023004"/>
    </source>
</evidence>
<dbReference type="PANTHER" id="PTHR42769:SF3">
    <property type="entry name" value="SUPEROXIDE DISMUTASE [FE] 2, CHLOROPLASTIC"/>
    <property type="match status" value="1"/>
</dbReference>
<dbReference type="InterPro" id="IPR036314">
    <property type="entry name" value="SOD_C_sf"/>
</dbReference>
<evidence type="ECO:0000256" key="5">
    <source>
        <dbReference type="ARBA" id="ARBA00023002"/>
    </source>
</evidence>
<dbReference type="PRINTS" id="PR01703">
    <property type="entry name" value="MNSODISMTASE"/>
</dbReference>
<feature type="chain" id="PRO_5042226616" description="Superoxide dismutase" evidence="9">
    <location>
        <begin position="18"/>
        <end position="230"/>
    </location>
</feature>
<keyword evidence="6" id="KW-0408">Iron</keyword>
<comment type="caution">
    <text evidence="12">The sequence shown here is derived from an EMBL/GenBank/DDBJ whole genome shotgun (WGS) entry which is preliminary data.</text>
</comment>
<dbReference type="InterPro" id="IPR019831">
    <property type="entry name" value="Mn/Fe_SOD_N"/>
</dbReference>
<dbReference type="InterPro" id="IPR036324">
    <property type="entry name" value="Mn/Fe_SOD_N_sf"/>
</dbReference>
<dbReference type="GO" id="GO:0046872">
    <property type="term" value="F:metal ion binding"/>
    <property type="evidence" value="ECO:0007669"/>
    <property type="project" value="UniProtKB-KW"/>
</dbReference>
<keyword evidence="5 8" id="KW-0560">Oxidoreductase</keyword>
<dbReference type="Proteomes" id="UP001224775">
    <property type="component" value="Unassembled WGS sequence"/>
</dbReference>
<dbReference type="PIRSF" id="PIRSF000349">
    <property type="entry name" value="SODismutase"/>
    <property type="match status" value="1"/>
</dbReference>
<evidence type="ECO:0000256" key="2">
    <source>
        <dbReference type="ARBA" id="ARBA00008714"/>
    </source>
</evidence>
<dbReference type="EMBL" id="JATAAI010000022">
    <property type="protein sequence ID" value="KAK1738137.1"/>
    <property type="molecule type" value="Genomic_DNA"/>
</dbReference>
<feature type="domain" description="Manganese/iron superoxide dismutase C-terminal" evidence="11">
    <location>
        <begin position="115"/>
        <end position="216"/>
    </location>
</feature>
<dbReference type="Gene3D" id="3.55.40.20">
    <property type="entry name" value="Iron/manganese superoxide dismutase, C-terminal domain"/>
    <property type="match status" value="1"/>
</dbReference>
<evidence type="ECO:0000256" key="7">
    <source>
        <dbReference type="PIRSR" id="PIRSR000349-1"/>
    </source>
</evidence>
<dbReference type="PANTHER" id="PTHR42769">
    <property type="entry name" value="SUPEROXIDE DISMUTASE"/>
    <property type="match status" value="1"/>
</dbReference>
<evidence type="ECO:0000256" key="4">
    <source>
        <dbReference type="ARBA" id="ARBA00022723"/>
    </source>
</evidence>
<comment type="subunit">
    <text evidence="3">Homodimer.</text>
</comment>
<protein>
    <recommendedName>
        <fullName evidence="8">Superoxide dismutase</fullName>
        <ecNumber evidence="8">1.15.1.1</ecNumber>
    </recommendedName>
</protein>
<dbReference type="EC" id="1.15.1.1" evidence="8"/>
<organism evidence="12 13">
    <name type="scientific">Skeletonema marinoi</name>
    <dbReference type="NCBI Taxonomy" id="267567"/>
    <lineage>
        <taxon>Eukaryota</taxon>
        <taxon>Sar</taxon>
        <taxon>Stramenopiles</taxon>
        <taxon>Ochrophyta</taxon>
        <taxon>Bacillariophyta</taxon>
        <taxon>Coscinodiscophyceae</taxon>
        <taxon>Thalassiosirophycidae</taxon>
        <taxon>Thalassiosirales</taxon>
        <taxon>Skeletonemataceae</taxon>
        <taxon>Skeletonema</taxon>
        <taxon>Skeletonema marinoi-dohrnii complex</taxon>
    </lineage>
</organism>
<feature type="binding site" evidence="7">
    <location>
        <position position="94"/>
    </location>
    <ligand>
        <name>Mn(2+)</name>
        <dbReference type="ChEBI" id="CHEBI:29035"/>
    </ligand>
</feature>
<evidence type="ECO:0000259" key="11">
    <source>
        <dbReference type="Pfam" id="PF02777"/>
    </source>
</evidence>
<dbReference type="AlphaFoldDB" id="A0AAD8Y2B9"/>